<comment type="caution">
    <text evidence="2">The sequence shown here is derived from an EMBL/GenBank/DDBJ whole genome shotgun (WGS) entry which is preliminary data.</text>
</comment>
<evidence type="ECO:0000313" key="3">
    <source>
        <dbReference type="Proteomes" id="UP000305451"/>
    </source>
</evidence>
<name>A0A4S2HFG1_9PROT</name>
<sequence>MAMNEPFKDRWSNPLAGVLLVLVRGIGAVVGLFLLVISIPLTISPIPLGIPLFLVSMILLAATSRRAHRLITGFLKRHPKLWSRVKHVFGGDHDDEAKSG</sequence>
<keyword evidence="1" id="KW-1133">Transmembrane helix</keyword>
<evidence type="ECO:0000313" key="2">
    <source>
        <dbReference type="EMBL" id="TGY94844.1"/>
    </source>
</evidence>
<evidence type="ECO:0000256" key="1">
    <source>
        <dbReference type="SAM" id="Phobius"/>
    </source>
</evidence>
<dbReference type="EMBL" id="SRXV01000001">
    <property type="protein sequence ID" value="TGY94844.1"/>
    <property type="molecule type" value="Genomic_DNA"/>
</dbReference>
<reference evidence="2 3" key="1">
    <citation type="journal article" date="2013" name="Int. J. Syst. Evol. Microbiol.">
        <title>Marinicauda pacifica gen. nov., sp. nov., a prosthecate alphaproteobacterium of the family Hyphomonadaceae isolated from deep seawater.</title>
        <authorList>
            <person name="Zhang X.Y."/>
            <person name="Li G.W."/>
            <person name="Wang C.S."/>
            <person name="Zhang Y.J."/>
            <person name="Xu X.W."/>
            <person name="Li H."/>
            <person name="Liu A."/>
            <person name="Liu C."/>
            <person name="Xie B.B."/>
            <person name="Qin Q.L."/>
            <person name="Xu Z."/>
            <person name="Chen X.L."/>
            <person name="Zhou B.C."/>
            <person name="Zhang Y.Z."/>
        </authorList>
    </citation>
    <scope>NUCLEOTIDE SEQUENCE [LARGE SCALE GENOMIC DNA]</scope>
    <source>
        <strain evidence="2 3">P-1 km-3</strain>
    </source>
</reference>
<feature type="transmembrane region" description="Helical" evidence="1">
    <location>
        <begin position="12"/>
        <end position="37"/>
    </location>
</feature>
<keyword evidence="3" id="KW-1185">Reference proteome</keyword>
<gene>
    <name evidence="2" type="ORF">E5162_06180</name>
</gene>
<keyword evidence="1" id="KW-0472">Membrane</keyword>
<feature type="transmembrane region" description="Helical" evidence="1">
    <location>
        <begin position="43"/>
        <end position="62"/>
    </location>
</feature>
<dbReference type="Proteomes" id="UP000305451">
    <property type="component" value="Unassembled WGS sequence"/>
</dbReference>
<dbReference type="RefSeq" id="WP_135944041.1">
    <property type="nucleotide sequence ID" value="NZ_BMEI01000001.1"/>
</dbReference>
<dbReference type="AlphaFoldDB" id="A0A4S2HFG1"/>
<accession>A0A4S2HFG1</accession>
<protein>
    <recommendedName>
        <fullName evidence="4">DUF454 family protein</fullName>
    </recommendedName>
</protein>
<proteinExistence type="predicted"/>
<dbReference type="OrthoDB" id="7631865at2"/>
<evidence type="ECO:0008006" key="4">
    <source>
        <dbReference type="Google" id="ProtNLM"/>
    </source>
</evidence>
<organism evidence="2 3">
    <name type="scientific">Marinicauda pacifica</name>
    <dbReference type="NCBI Taxonomy" id="1133559"/>
    <lineage>
        <taxon>Bacteria</taxon>
        <taxon>Pseudomonadati</taxon>
        <taxon>Pseudomonadota</taxon>
        <taxon>Alphaproteobacteria</taxon>
        <taxon>Maricaulales</taxon>
        <taxon>Maricaulaceae</taxon>
        <taxon>Marinicauda</taxon>
    </lineage>
</organism>
<keyword evidence="1" id="KW-0812">Transmembrane</keyword>